<dbReference type="PROSITE" id="PS50109">
    <property type="entry name" value="HIS_KIN"/>
    <property type="match status" value="1"/>
</dbReference>
<keyword evidence="5" id="KW-0418">Kinase</keyword>
<keyword evidence="9" id="KW-0547">Nucleotide-binding</keyword>
<dbReference type="CDD" id="cd00082">
    <property type="entry name" value="HisKA"/>
    <property type="match status" value="1"/>
</dbReference>
<dbReference type="Proteomes" id="UP001210865">
    <property type="component" value="Chromosome"/>
</dbReference>
<proteinExistence type="predicted"/>
<reference evidence="9 10" key="1">
    <citation type="submission" date="2022-12" db="EMBL/GenBank/DDBJ databases">
        <title>Sphingomonas abieness sp. nov., an endophytic bacterium isolated from Abies koreana.</title>
        <authorList>
            <person name="Jiang L."/>
            <person name="Lee J."/>
        </authorList>
    </citation>
    <scope>NUCLEOTIDE SEQUENCE [LARGE SCALE GENOMIC DNA]</scope>
    <source>
        <strain evidence="10">PAMB 00755</strain>
    </source>
</reference>
<dbReference type="PANTHER" id="PTHR45453:SF1">
    <property type="entry name" value="PHOSPHATE REGULON SENSOR PROTEIN PHOR"/>
    <property type="match status" value="1"/>
</dbReference>
<dbReference type="InterPro" id="IPR004358">
    <property type="entry name" value="Sig_transdc_His_kin-like_C"/>
</dbReference>
<dbReference type="SUPFAM" id="SSF47384">
    <property type="entry name" value="Homodimeric domain of signal transducing histidine kinase"/>
    <property type="match status" value="1"/>
</dbReference>
<evidence type="ECO:0000256" key="2">
    <source>
        <dbReference type="ARBA" id="ARBA00012438"/>
    </source>
</evidence>
<keyword evidence="9" id="KW-0067">ATP-binding</keyword>
<evidence type="ECO:0000259" key="8">
    <source>
        <dbReference type="PROSITE" id="PS50109"/>
    </source>
</evidence>
<protein>
    <recommendedName>
        <fullName evidence="2">histidine kinase</fullName>
        <ecNumber evidence="2">2.7.13.3</ecNumber>
    </recommendedName>
</protein>
<organism evidence="9 10">
    <name type="scientific">Sphingomonas abietis</name>
    <dbReference type="NCBI Taxonomy" id="3012344"/>
    <lineage>
        <taxon>Bacteria</taxon>
        <taxon>Pseudomonadati</taxon>
        <taxon>Pseudomonadota</taxon>
        <taxon>Alphaproteobacteria</taxon>
        <taxon>Sphingomonadales</taxon>
        <taxon>Sphingomonadaceae</taxon>
        <taxon>Sphingomonas</taxon>
    </lineage>
</organism>
<feature type="transmembrane region" description="Helical" evidence="7">
    <location>
        <begin position="32"/>
        <end position="49"/>
    </location>
</feature>
<keyword evidence="7" id="KW-0812">Transmembrane</keyword>
<dbReference type="Gene3D" id="3.30.565.10">
    <property type="entry name" value="Histidine kinase-like ATPase, C-terminal domain"/>
    <property type="match status" value="1"/>
</dbReference>
<keyword evidence="7" id="KW-0472">Membrane</keyword>
<dbReference type="Pfam" id="PF02518">
    <property type="entry name" value="HATPase_c"/>
    <property type="match status" value="1"/>
</dbReference>
<evidence type="ECO:0000256" key="4">
    <source>
        <dbReference type="ARBA" id="ARBA00022679"/>
    </source>
</evidence>
<keyword evidence="6" id="KW-0902">Two-component regulatory system</keyword>
<dbReference type="Pfam" id="PF00512">
    <property type="entry name" value="HisKA"/>
    <property type="match status" value="1"/>
</dbReference>
<dbReference type="PRINTS" id="PR00344">
    <property type="entry name" value="BCTRLSENSOR"/>
</dbReference>
<dbReference type="InterPro" id="IPR005467">
    <property type="entry name" value="His_kinase_dom"/>
</dbReference>
<evidence type="ECO:0000256" key="1">
    <source>
        <dbReference type="ARBA" id="ARBA00000085"/>
    </source>
</evidence>
<evidence type="ECO:0000256" key="6">
    <source>
        <dbReference type="ARBA" id="ARBA00023012"/>
    </source>
</evidence>
<accession>A0ABY7NL67</accession>
<name>A0ABY7NL67_9SPHN</name>
<dbReference type="GO" id="GO:0005524">
    <property type="term" value="F:ATP binding"/>
    <property type="evidence" value="ECO:0007669"/>
    <property type="project" value="UniProtKB-KW"/>
</dbReference>
<dbReference type="PANTHER" id="PTHR45453">
    <property type="entry name" value="PHOSPHATE REGULON SENSOR PROTEIN PHOR"/>
    <property type="match status" value="1"/>
</dbReference>
<dbReference type="RefSeq" id="WP_270075875.1">
    <property type="nucleotide sequence ID" value="NZ_CP115174.1"/>
</dbReference>
<evidence type="ECO:0000256" key="5">
    <source>
        <dbReference type="ARBA" id="ARBA00022777"/>
    </source>
</evidence>
<dbReference type="InterPro" id="IPR003594">
    <property type="entry name" value="HATPase_dom"/>
</dbReference>
<dbReference type="SUPFAM" id="SSF55874">
    <property type="entry name" value="ATPase domain of HSP90 chaperone/DNA topoisomerase II/histidine kinase"/>
    <property type="match status" value="1"/>
</dbReference>
<evidence type="ECO:0000256" key="3">
    <source>
        <dbReference type="ARBA" id="ARBA00022553"/>
    </source>
</evidence>
<dbReference type="InterPro" id="IPR050351">
    <property type="entry name" value="BphY/WalK/GraS-like"/>
</dbReference>
<keyword evidence="7" id="KW-1133">Transmembrane helix</keyword>
<evidence type="ECO:0000256" key="7">
    <source>
        <dbReference type="SAM" id="Phobius"/>
    </source>
</evidence>
<dbReference type="EMBL" id="CP115174">
    <property type="protein sequence ID" value="WBO21226.1"/>
    <property type="molecule type" value="Genomic_DNA"/>
</dbReference>
<keyword evidence="3" id="KW-0597">Phosphoprotein</keyword>
<evidence type="ECO:0000313" key="10">
    <source>
        <dbReference type="Proteomes" id="UP001210865"/>
    </source>
</evidence>
<dbReference type="EC" id="2.7.13.3" evidence="2"/>
<comment type="catalytic activity">
    <reaction evidence="1">
        <text>ATP + protein L-histidine = ADP + protein N-phospho-L-histidine.</text>
        <dbReference type="EC" id="2.7.13.3"/>
    </reaction>
</comment>
<dbReference type="InterPro" id="IPR003661">
    <property type="entry name" value="HisK_dim/P_dom"/>
</dbReference>
<dbReference type="Gene3D" id="1.10.287.130">
    <property type="match status" value="1"/>
</dbReference>
<gene>
    <name evidence="9" type="ORF">PBT88_13595</name>
</gene>
<keyword evidence="4" id="KW-0808">Transferase</keyword>
<dbReference type="SMART" id="SM00388">
    <property type="entry name" value="HisKA"/>
    <property type="match status" value="1"/>
</dbReference>
<dbReference type="InterPro" id="IPR036097">
    <property type="entry name" value="HisK_dim/P_sf"/>
</dbReference>
<feature type="domain" description="Histidine kinase" evidence="8">
    <location>
        <begin position="182"/>
        <end position="401"/>
    </location>
</feature>
<dbReference type="SMART" id="SM00387">
    <property type="entry name" value="HATPase_c"/>
    <property type="match status" value="1"/>
</dbReference>
<dbReference type="InterPro" id="IPR036890">
    <property type="entry name" value="HATPase_C_sf"/>
</dbReference>
<sequence length="409" mass="43155">MERIGIAGVVGVLALACGLVLAFAATGEPTVLTAGILLGIGIMLLLWVAQRWSRPQEATSEPAPPPAAPEPKVDDLLGAVDDPLLLVEGRRVVRANAAAVSVLGEHVLGEDVRLAIRHPAASELLTGDGNVGGNVELIGLGAADRHWILSTQPLGGGTRLVRLSDRTATRASERIRVDFVANASHELRTPLASLIGFIETLEDANGPNEASVRQRFLGIMAGEARRMQRLVDDLISLSRIEADKHRLPAAAIALGALARETADTLRGDLAGKPRVELMIEDGLPPVVGDRAQLSQLLHNLVGNALKYGDPNKAVRVKIARSGAAMLRLAVTDEGEGIAPQHLPRLTERFYRVDAGRSRQAGGTGLGLAIVKHIVERHRGRLDIASTQGVGTTVTVFLPVTADQVAAAAE</sequence>
<keyword evidence="10" id="KW-1185">Reference proteome</keyword>
<dbReference type="PROSITE" id="PS51257">
    <property type="entry name" value="PROKAR_LIPOPROTEIN"/>
    <property type="match status" value="1"/>
</dbReference>
<evidence type="ECO:0000313" key="9">
    <source>
        <dbReference type="EMBL" id="WBO21226.1"/>
    </source>
</evidence>